<dbReference type="EMBL" id="CP028941">
    <property type="protein sequence ID" value="QKM63162.1"/>
    <property type="molecule type" value="Genomic_DNA"/>
</dbReference>
<dbReference type="AlphaFoldDB" id="A0A6M9PTI2"/>
<keyword evidence="1" id="KW-0732">Signal</keyword>
<gene>
    <name evidence="2" type="ORF">DCO16_08935</name>
</gene>
<evidence type="ECO:0000313" key="3">
    <source>
        <dbReference type="Proteomes" id="UP000500806"/>
    </source>
</evidence>
<accession>A0A6M9PTI2</accession>
<keyword evidence="3" id="KW-1185">Reference proteome</keyword>
<dbReference type="Proteomes" id="UP000500806">
    <property type="component" value="Chromosome"/>
</dbReference>
<organism evidence="2 3">
    <name type="scientific">Polynucleobacter antarcticus</name>
    <dbReference type="NCBI Taxonomy" id="1743162"/>
    <lineage>
        <taxon>Bacteria</taxon>
        <taxon>Pseudomonadati</taxon>
        <taxon>Pseudomonadota</taxon>
        <taxon>Betaproteobacteria</taxon>
        <taxon>Burkholderiales</taxon>
        <taxon>Burkholderiaceae</taxon>
        <taxon>Polynucleobacter</taxon>
    </lineage>
</organism>
<feature type="signal peptide" evidence="1">
    <location>
        <begin position="1"/>
        <end position="25"/>
    </location>
</feature>
<sequence>MIHQTRSSLFTIALGFMLLSSPGFANQTRDLMQDCVRTQLKAHGGMKKSMTEIDFQPYCACVAKTLESNLSNRQLNDLQMNGLDKKPDWFGNAQQTAEKSCLMNSSPKIQT</sequence>
<dbReference type="RefSeq" id="WP_173943327.1">
    <property type="nucleotide sequence ID" value="NZ_CBCSCD010000001.1"/>
</dbReference>
<protein>
    <submittedName>
        <fullName evidence="2">Uncharacterized protein</fullName>
    </submittedName>
</protein>
<feature type="chain" id="PRO_5026883570" evidence="1">
    <location>
        <begin position="26"/>
        <end position="111"/>
    </location>
</feature>
<evidence type="ECO:0000256" key="1">
    <source>
        <dbReference type="SAM" id="SignalP"/>
    </source>
</evidence>
<name>A0A6M9PTI2_9BURK</name>
<dbReference type="KEGG" id="pani:DCO16_08935"/>
<reference evidence="2 3" key="1">
    <citation type="submission" date="2018-04" db="EMBL/GenBank/DDBJ databases">
        <title>Polynucleobacter sp. LimPoW16 genome.</title>
        <authorList>
            <person name="Hahn M.W."/>
        </authorList>
    </citation>
    <scope>NUCLEOTIDE SEQUENCE [LARGE SCALE GENOMIC DNA]</scope>
    <source>
        <strain evidence="2 3">LimPoW16</strain>
    </source>
</reference>
<evidence type="ECO:0000313" key="2">
    <source>
        <dbReference type="EMBL" id="QKM63162.1"/>
    </source>
</evidence>
<proteinExistence type="predicted"/>